<dbReference type="InterPro" id="IPR027304">
    <property type="entry name" value="Trigger_fact/SurA_dom_sf"/>
</dbReference>
<proteinExistence type="predicted"/>
<evidence type="ECO:0000313" key="4">
    <source>
        <dbReference type="Proteomes" id="UP000291469"/>
    </source>
</evidence>
<accession>A0A411YKA4</accession>
<gene>
    <name evidence="3" type="ORF">ER308_19930</name>
</gene>
<evidence type="ECO:0000313" key="3">
    <source>
        <dbReference type="EMBL" id="QBI21610.1"/>
    </source>
</evidence>
<name>A0A411YKA4_9ACTN</name>
<feature type="region of interest" description="Disordered" evidence="1">
    <location>
        <begin position="22"/>
        <end position="88"/>
    </location>
</feature>
<feature type="compositionally biased region" description="Acidic residues" evidence="1">
    <location>
        <begin position="143"/>
        <end position="155"/>
    </location>
</feature>
<reference evidence="3 4" key="1">
    <citation type="submission" date="2019-01" db="EMBL/GenBank/DDBJ databases">
        <title>Egibacter rhizosphaerae EGI 80759T.</title>
        <authorList>
            <person name="Chen D.-D."/>
            <person name="Tian Y."/>
            <person name="Jiao J.-Y."/>
            <person name="Zhang X.-T."/>
            <person name="Zhang Y.-G."/>
            <person name="Zhang Y."/>
            <person name="Xiao M."/>
            <person name="Shu W.-S."/>
            <person name="Li W.-J."/>
        </authorList>
    </citation>
    <scope>NUCLEOTIDE SEQUENCE [LARGE SCALE GENOMIC DNA]</scope>
    <source>
        <strain evidence="3 4">EGI 80759</strain>
    </source>
</reference>
<dbReference type="AlphaFoldDB" id="A0A411YKA4"/>
<dbReference type="EMBL" id="CP036402">
    <property type="protein sequence ID" value="QBI21610.1"/>
    <property type="molecule type" value="Genomic_DNA"/>
</dbReference>
<keyword evidence="4" id="KW-1185">Reference proteome</keyword>
<organism evidence="3 4">
    <name type="scientific">Egibacter rhizosphaerae</name>
    <dbReference type="NCBI Taxonomy" id="1670831"/>
    <lineage>
        <taxon>Bacteria</taxon>
        <taxon>Bacillati</taxon>
        <taxon>Actinomycetota</taxon>
        <taxon>Nitriliruptoria</taxon>
        <taxon>Egibacterales</taxon>
        <taxon>Egibacteraceae</taxon>
        <taxon>Egibacter</taxon>
    </lineage>
</organism>
<dbReference type="RefSeq" id="WP_131156602.1">
    <property type="nucleotide sequence ID" value="NZ_CP036402.1"/>
</dbReference>
<keyword evidence="2" id="KW-0732">Signal</keyword>
<dbReference type="PROSITE" id="PS51257">
    <property type="entry name" value="PROKAR_LIPOPROTEIN"/>
    <property type="match status" value="1"/>
</dbReference>
<feature type="signal peptide" evidence="2">
    <location>
        <begin position="1"/>
        <end position="23"/>
    </location>
</feature>
<dbReference type="Proteomes" id="UP000291469">
    <property type="component" value="Chromosome"/>
</dbReference>
<feature type="chain" id="PRO_5038819681" evidence="2">
    <location>
        <begin position="24"/>
        <end position="301"/>
    </location>
</feature>
<protein>
    <submittedName>
        <fullName evidence="3">Uncharacterized protein</fullName>
    </submittedName>
</protein>
<evidence type="ECO:0000256" key="1">
    <source>
        <dbReference type="SAM" id="MobiDB-lite"/>
    </source>
</evidence>
<feature type="compositionally biased region" description="Acidic residues" evidence="1">
    <location>
        <begin position="272"/>
        <end position="301"/>
    </location>
</feature>
<feature type="region of interest" description="Disordered" evidence="1">
    <location>
        <begin position="243"/>
        <end position="301"/>
    </location>
</feature>
<evidence type="ECO:0000256" key="2">
    <source>
        <dbReference type="SAM" id="SignalP"/>
    </source>
</evidence>
<dbReference type="SUPFAM" id="SSF109998">
    <property type="entry name" value="Triger factor/SurA peptide-binding domain-like"/>
    <property type="match status" value="1"/>
</dbReference>
<feature type="compositionally biased region" description="Acidic residues" evidence="1">
    <location>
        <begin position="22"/>
        <end position="66"/>
    </location>
</feature>
<sequence length="301" mass="33569">MLTRILLTVLAGLLLLVAACDDAEPDETPDEAEEEDVEEPEGDDEDEDDAAEGMEDDGAEDLEGAEPPEPTSLEEGTAAIVEGMDITDDEVDALFDEESDIEQFEEQLGEDADVETLVRTELLTELVLGELIVQAADERDVDVTDEDREDAEDAAGEQLDQALEEGQLSEERREMNLERQAMFEALRRDFEGEATEEQEEQAEEFGEQQGGQELTGDDIAMDEWIVERIQTADVEVDEEYGVWDPSGMQMGAPLIQPPEDAMPEQEQPGMGDLEDLEDMDPEDLEDLEDMEDMEDLEDLDQ</sequence>
<dbReference type="KEGG" id="erz:ER308_19930"/>
<feature type="compositionally biased region" description="Acidic residues" evidence="1">
    <location>
        <begin position="192"/>
        <end position="206"/>
    </location>
</feature>
<feature type="region of interest" description="Disordered" evidence="1">
    <location>
        <begin position="135"/>
        <end position="221"/>
    </location>
</feature>